<reference evidence="2" key="1">
    <citation type="submission" date="2014-09" db="EMBL/GenBank/DDBJ databases">
        <authorList>
            <person name="Magalhaes I.L.F."/>
            <person name="Oliveira U."/>
            <person name="Santos F.R."/>
            <person name="Vidigal T.H.D.A."/>
            <person name="Brescovit A.D."/>
            <person name="Santos A.J."/>
        </authorList>
    </citation>
    <scope>NUCLEOTIDE SEQUENCE</scope>
    <source>
        <tissue evidence="2">Shoot tissue taken approximately 20 cm above the soil surface</tissue>
    </source>
</reference>
<feature type="transmembrane region" description="Helical" evidence="1">
    <location>
        <begin position="9"/>
        <end position="29"/>
    </location>
</feature>
<organism evidence="2">
    <name type="scientific">Arundo donax</name>
    <name type="common">Giant reed</name>
    <name type="synonym">Donax arundinaceus</name>
    <dbReference type="NCBI Taxonomy" id="35708"/>
    <lineage>
        <taxon>Eukaryota</taxon>
        <taxon>Viridiplantae</taxon>
        <taxon>Streptophyta</taxon>
        <taxon>Embryophyta</taxon>
        <taxon>Tracheophyta</taxon>
        <taxon>Spermatophyta</taxon>
        <taxon>Magnoliopsida</taxon>
        <taxon>Liliopsida</taxon>
        <taxon>Poales</taxon>
        <taxon>Poaceae</taxon>
        <taxon>PACMAD clade</taxon>
        <taxon>Arundinoideae</taxon>
        <taxon>Arundineae</taxon>
        <taxon>Arundo</taxon>
    </lineage>
</organism>
<keyword evidence="1" id="KW-0812">Transmembrane</keyword>
<evidence type="ECO:0000313" key="2">
    <source>
        <dbReference type="EMBL" id="JAD23462.1"/>
    </source>
</evidence>
<evidence type="ECO:0000256" key="1">
    <source>
        <dbReference type="SAM" id="Phobius"/>
    </source>
</evidence>
<dbReference type="AlphaFoldDB" id="A0A0A8YLI9"/>
<proteinExistence type="predicted"/>
<keyword evidence="1" id="KW-0472">Membrane</keyword>
<sequence>MMAAARPNSLLPSVLGLILFVFRWIRFFFCG</sequence>
<keyword evidence="1" id="KW-1133">Transmembrane helix</keyword>
<name>A0A0A8YLI9_ARUDO</name>
<accession>A0A0A8YLI9</accession>
<dbReference type="EMBL" id="GBRH01274433">
    <property type="protein sequence ID" value="JAD23462.1"/>
    <property type="molecule type" value="Transcribed_RNA"/>
</dbReference>
<reference evidence="2" key="2">
    <citation type="journal article" date="2015" name="Data Brief">
        <title>Shoot transcriptome of the giant reed, Arundo donax.</title>
        <authorList>
            <person name="Barrero R.A."/>
            <person name="Guerrero F.D."/>
            <person name="Moolhuijzen P."/>
            <person name="Goolsby J.A."/>
            <person name="Tidwell J."/>
            <person name="Bellgard S.E."/>
            <person name="Bellgard M.I."/>
        </authorList>
    </citation>
    <scope>NUCLEOTIDE SEQUENCE</scope>
    <source>
        <tissue evidence="2">Shoot tissue taken approximately 20 cm above the soil surface</tissue>
    </source>
</reference>
<protein>
    <submittedName>
        <fullName evidence="2">Uncharacterized protein</fullName>
    </submittedName>
</protein>